<dbReference type="Proteomes" id="UP000287330">
    <property type="component" value="Unassembled WGS sequence"/>
</dbReference>
<evidence type="ECO:0000256" key="1">
    <source>
        <dbReference type="ARBA" id="ARBA00001946"/>
    </source>
</evidence>
<dbReference type="SMART" id="SM00091">
    <property type="entry name" value="PAS"/>
    <property type="match status" value="2"/>
</dbReference>
<dbReference type="AlphaFoldDB" id="A0A432XYI1"/>
<name>A0A432XYI1_9GAMM</name>
<dbReference type="Pfam" id="PF00990">
    <property type="entry name" value="GGDEF"/>
    <property type="match status" value="1"/>
</dbReference>
<comment type="cofactor">
    <cofactor evidence="1">
        <name>Mg(2+)</name>
        <dbReference type="ChEBI" id="CHEBI:18420"/>
    </cofactor>
</comment>
<dbReference type="InterPro" id="IPR029016">
    <property type="entry name" value="GAF-like_dom_sf"/>
</dbReference>
<dbReference type="GO" id="GO:0003824">
    <property type="term" value="F:catalytic activity"/>
    <property type="evidence" value="ECO:0007669"/>
    <property type="project" value="UniProtKB-ARBA"/>
</dbReference>
<dbReference type="NCBIfam" id="TIGR00254">
    <property type="entry name" value="GGDEF"/>
    <property type="match status" value="1"/>
</dbReference>
<dbReference type="PANTHER" id="PTHR46663">
    <property type="entry name" value="DIGUANYLATE CYCLASE DGCT-RELATED"/>
    <property type="match status" value="1"/>
</dbReference>
<feature type="domain" description="PAC" evidence="2">
    <location>
        <begin position="235"/>
        <end position="287"/>
    </location>
</feature>
<dbReference type="PANTHER" id="PTHR46663:SF4">
    <property type="entry name" value="DIGUANYLATE CYCLASE DGCT-RELATED"/>
    <property type="match status" value="1"/>
</dbReference>
<dbReference type="SUPFAM" id="SSF55073">
    <property type="entry name" value="Nucleotide cyclase"/>
    <property type="match status" value="1"/>
</dbReference>
<dbReference type="RefSeq" id="WP_110574303.1">
    <property type="nucleotide sequence ID" value="NZ_PIPV01000005.1"/>
</dbReference>
<dbReference type="InterPro" id="IPR029787">
    <property type="entry name" value="Nucleotide_cyclase"/>
</dbReference>
<dbReference type="InterPro" id="IPR043128">
    <property type="entry name" value="Rev_trsase/Diguanyl_cyclase"/>
</dbReference>
<dbReference type="PROSITE" id="PS50113">
    <property type="entry name" value="PAC"/>
    <property type="match status" value="2"/>
</dbReference>
<accession>A0A432XYI1</accession>
<dbReference type="Pfam" id="PF08447">
    <property type="entry name" value="PAS_3"/>
    <property type="match status" value="1"/>
</dbReference>
<sequence>MAESLRVEKIREFGLYIGQEDPQLNGLMKALAAWLDVPMAFVSIVDNETQFFKAKTGFDGEEIDPEPSFCNYVVSNEAQLLINDALKSKQFKDNPYVIDAPNVRFYAGVPLKLDDVTVGTVCVLDTQPHNFTDKELESLSHVSEHVSQYLTLSLKHQQLVQERSFIDDTPAALIKWRYNMALDLQYVSANMSTLFNIPSDQLRDGSKSFEDFLDDKGRKELNFLLSNHLAGVATSEAQFRLVPAKGPERWVKLLSKSFYDPEGRLENIHAMLIDNTANRYFERRLNEANQQMRLVLEASGLGTWDWNVPTDTNKVNQRWCELLGIEYANFDPSLYFWESLVHPADLKRVERELQAHMVGDTPAFSTIYRMRHAQGYWVWIETYGRVVERDSAGKALRLTGTHRDITEKKEAELLDTKQRQLLSFINKAQALYLNDKDLSKACQDILPELIEIADSQFAFIGEMQKRNGKDVLYIHAISELSWNEQSSELYKAYLRGELFFESLNNLFGRTITSNEVVLTNEPSQHAASKGTPSGHPRIMRFLGLPIRLQGNVVGMIGLANKLNDYEQSDATFLQPLLDALGALFYAVQLDKARIDAERRLKNMAMTDALTGVPNRRAFIERCQLLNDEGGARSVAILDIDHFKRVNDTFGHAAGDAVIKHLAESLARSIRSDDMVARLGGEEFALILNSDSKDKAHQRLEALRQEIEQSQVTFDGEQIGYTISIGALFIAEDEPANSDLEQAVLDHADKALYDAKKSGRNRVVWGT</sequence>
<organism evidence="4 5">
    <name type="scientific">Idiomarina fontislapidosi</name>
    <dbReference type="NCBI Taxonomy" id="263723"/>
    <lineage>
        <taxon>Bacteria</taxon>
        <taxon>Pseudomonadati</taxon>
        <taxon>Pseudomonadota</taxon>
        <taxon>Gammaproteobacteria</taxon>
        <taxon>Alteromonadales</taxon>
        <taxon>Idiomarinaceae</taxon>
        <taxon>Idiomarina</taxon>
    </lineage>
</organism>
<dbReference type="OrthoDB" id="5620448at2"/>
<evidence type="ECO:0000259" key="2">
    <source>
        <dbReference type="PROSITE" id="PS50113"/>
    </source>
</evidence>
<dbReference type="InterPro" id="IPR000160">
    <property type="entry name" value="GGDEF_dom"/>
</dbReference>
<dbReference type="SMART" id="SM00267">
    <property type="entry name" value="GGDEF"/>
    <property type="match status" value="1"/>
</dbReference>
<evidence type="ECO:0000259" key="3">
    <source>
        <dbReference type="PROSITE" id="PS50887"/>
    </source>
</evidence>
<feature type="domain" description="GGDEF" evidence="3">
    <location>
        <begin position="630"/>
        <end position="766"/>
    </location>
</feature>
<dbReference type="InterPro" id="IPR001610">
    <property type="entry name" value="PAC"/>
</dbReference>
<dbReference type="NCBIfam" id="TIGR00229">
    <property type="entry name" value="sensory_box"/>
    <property type="match status" value="1"/>
</dbReference>
<dbReference type="SMART" id="SM00065">
    <property type="entry name" value="GAF"/>
    <property type="match status" value="2"/>
</dbReference>
<dbReference type="SMART" id="SM00086">
    <property type="entry name" value="PAC"/>
    <property type="match status" value="2"/>
</dbReference>
<dbReference type="Pfam" id="PF13185">
    <property type="entry name" value="GAF_2"/>
    <property type="match status" value="1"/>
</dbReference>
<evidence type="ECO:0000313" key="5">
    <source>
        <dbReference type="Proteomes" id="UP000287330"/>
    </source>
</evidence>
<dbReference type="CDD" id="cd01949">
    <property type="entry name" value="GGDEF"/>
    <property type="match status" value="1"/>
</dbReference>
<dbReference type="Gene3D" id="3.30.450.20">
    <property type="entry name" value="PAS domain"/>
    <property type="match status" value="2"/>
</dbReference>
<dbReference type="InterPro" id="IPR035965">
    <property type="entry name" value="PAS-like_dom_sf"/>
</dbReference>
<dbReference type="PROSITE" id="PS50887">
    <property type="entry name" value="GGDEF"/>
    <property type="match status" value="1"/>
</dbReference>
<dbReference type="Gene3D" id="3.30.450.40">
    <property type="match status" value="2"/>
</dbReference>
<gene>
    <name evidence="4" type="ORF">CWE25_07920</name>
</gene>
<feature type="domain" description="PAC" evidence="2">
    <location>
        <begin position="364"/>
        <end position="417"/>
    </location>
</feature>
<dbReference type="InterPro" id="IPR052163">
    <property type="entry name" value="DGC-Regulatory_Protein"/>
</dbReference>
<dbReference type="CDD" id="cd00130">
    <property type="entry name" value="PAS"/>
    <property type="match status" value="2"/>
</dbReference>
<protein>
    <submittedName>
        <fullName evidence="4">Diguanylate cyclase</fullName>
    </submittedName>
</protein>
<dbReference type="Pfam" id="PF01590">
    <property type="entry name" value="GAF"/>
    <property type="match status" value="1"/>
</dbReference>
<comment type="caution">
    <text evidence="4">The sequence shown here is derived from an EMBL/GenBank/DDBJ whole genome shotgun (WGS) entry which is preliminary data.</text>
</comment>
<dbReference type="FunFam" id="3.30.70.270:FF:000001">
    <property type="entry name" value="Diguanylate cyclase domain protein"/>
    <property type="match status" value="1"/>
</dbReference>
<dbReference type="InterPro" id="IPR013655">
    <property type="entry name" value="PAS_fold_3"/>
</dbReference>
<evidence type="ECO:0000313" key="4">
    <source>
        <dbReference type="EMBL" id="RUO53808.1"/>
    </source>
</evidence>
<dbReference type="SUPFAM" id="SSF55781">
    <property type="entry name" value="GAF domain-like"/>
    <property type="match status" value="2"/>
</dbReference>
<dbReference type="InterPro" id="IPR000700">
    <property type="entry name" value="PAS-assoc_C"/>
</dbReference>
<dbReference type="InterPro" id="IPR003018">
    <property type="entry name" value="GAF"/>
</dbReference>
<dbReference type="InterPro" id="IPR000014">
    <property type="entry name" value="PAS"/>
</dbReference>
<keyword evidence="5" id="KW-1185">Reference proteome</keyword>
<dbReference type="EMBL" id="PIPV01000005">
    <property type="protein sequence ID" value="RUO53808.1"/>
    <property type="molecule type" value="Genomic_DNA"/>
</dbReference>
<dbReference type="Gene3D" id="3.30.70.270">
    <property type="match status" value="1"/>
</dbReference>
<dbReference type="SUPFAM" id="SSF55785">
    <property type="entry name" value="PYP-like sensor domain (PAS domain)"/>
    <property type="match status" value="2"/>
</dbReference>
<proteinExistence type="predicted"/>
<reference evidence="5" key="1">
    <citation type="journal article" date="2018" name="Front. Microbiol.">
        <title>Genome-Based Analysis Reveals the Taxonomy and Diversity of the Family Idiomarinaceae.</title>
        <authorList>
            <person name="Liu Y."/>
            <person name="Lai Q."/>
            <person name="Shao Z."/>
        </authorList>
    </citation>
    <scope>NUCLEOTIDE SEQUENCE [LARGE SCALE GENOMIC DNA]</scope>
    <source>
        <strain evidence="5">F23</strain>
    </source>
</reference>